<dbReference type="PANTHER" id="PTHR43377">
    <property type="entry name" value="BILIVERDIN REDUCTASE A"/>
    <property type="match status" value="1"/>
</dbReference>
<dbReference type="PANTHER" id="PTHR43377:SF1">
    <property type="entry name" value="BILIVERDIN REDUCTASE A"/>
    <property type="match status" value="1"/>
</dbReference>
<dbReference type="EMBL" id="FORY01000014">
    <property type="protein sequence ID" value="SFJ92527.1"/>
    <property type="molecule type" value="Genomic_DNA"/>
</dbReference>
<name>A0A1I3VE93_9RHOB</name>
<dbReference type="InterPro" id="IPR000683">
    <property type="entry name" value="Gfo/Idh/MocA-like_OxRdtase_N"/>
</dbReference>
<sequence length="339" mass="36487">MSGTTQPFTVAIAGFGWWGRHIATRLQDHPWLKVAGVIEPVTANHDGIIAMGLSAWSDFDAPLARADVDAVILTTPNPLHEAQIAQVTAAGKHVFCEKPLGLTADSARRSVKACEAAGVQLGIGHERRFEPAMLALKAALEAEELGTIMHAEAAFSHDKLIGVPANDWRTRKDVSPAAGMTAMGIHLSDLLISFFGPIKTLHAFTADRSLGWETGDVVTVQMKFEAGMTATFSAVLHTPHFIRMHVFGTEKWVEILNDSHPDTPDGIVRVLTGTSGAPVSQKDYNWEDAVTANLEAFARAAKGEAPYPFTNEEMVHNIQVLEAIARSAETGQAVDLADV</sequence>
<protein>
    <submittedName>
        <fullName evidence="3">Predicted dehydrogenase</fullName>
    </submittedName>
</protein>
<feature type="domain" description="GFO/IDH/MocA-like oxidoreductase" evidence="2">
    <location>
        <begin position="134"/>
        <end position="253"/>
    </location>
</feature>
<proteinExistence type="predicted"/>
<dbReference type="Gene3D" id="3.40.50.720">
    <property type="entry name" value="NAD(P)-binding Rossmann-like Domain"/>
    <property type="match status" value="1"/>
</dbReference>
<evidence type="ECO:0000259" key="2">
    <source>
        <dbReference type="Pfam" id="PF22725"/>
    </source>
</evidence>
<dbReference type="SUPFAM" id="SSF51735">
    <property type="entry name" value="NAD(P)-binding Rossmann-fold domains"/>
    <property type="match status" value="1"/>
</dbReference>
<dbReference type="OrthoDB" id="7798185at2"/>
<organism evidence="3 4">
    <name type="scientific">Celeribacter halophilus</name>
    <dbReference type="NCBI Taxonomy" id="576117"/>
    <lineage>
        <taxon>Bacteria</taxon>
        <taxon>Pseudomonadati</taxon>
        <taxon>Pseudomonadota</taxon>
        <taxon>Alphaproteobacteria</taxon>
        <taxon>Rhodobacterales</taxon>
        <taxon>Roseobacteraceae</taxon>
        <taxon>Celeribacter</taxon>
    </lineage>
</organism>
<dbReference type="GeneID" id="98666278"/>
<keyword evidence="4" id="KW-1185">Reference proteome</keyword>
<evidence type="ECO:0000259" key="1">
    <source>
        <dbReference type="Pfam" id="PF01408"/>
    </source>
</evidence>
<dbReference type="AlphaFoldDB" id="A0A1I3VE93"/>
<dbReference type="InterPro" id="IPR051450">
    <property type="entry name" value="Gfo/Idh/MocA_Oxidoreductases"/>
</dbReference>
<dbReference type="Proteomes" id="UP000183299">
    <property type="component" value="Unassembled WGS sequence"/>
</dbReference>
<dbReference type="STRING" id="576117.SAMN04488138_11462"/>
<gene>
    <name evidence="3" type="ORF">SAMN04488138_11462</name>
</gene>
<dbReference type="InterPro" id="IPR055170">
    <property type="entry name" value="GFO_IDH_MocA-like_dom"/>
</dbReference>
<dbReference type="Pfam" id="PF01408">
    <property type="entry name" value="GFO_IDH_MocA"/>
    <property type="match status" value="1"/>
</dbReference>
<accession>A0A1I3VE93</accession>
<reference evidence="3 4" key="1">
    <citation type="submission" date="2016-10" db="EMBL/GenBank/DDBJ databases">
        <authorList>
            <person name="de Groot N.N."/>
        </authorList>
    </citation>
    <scope>NUCLEOTIDE SEQUENCE [LARGE SCALE GENOMIC DNA]</scope>
    <source>
        <strain evidence="3 4">CGMCC 1.8891</strain>
    </source>
</reference>
<dbReference type="Gene3D" id="3.30.360.10">
    <property type="entry name" value="Dihydrodipicolinate Reductase, domain 2"/>
    <property type="match status" value="1"/>
</dbReference>
<evidence type="ECO:0000313" key="4">
    <source>
        <dbReference type="Proteomes" id="UP000183299"/>
    </source>
</evidence>
<dbReference type="InterPro" id="IPR036291">
    <property type="entry name" value="NAD(P)-bd_dom_sf"/>
</dbReference>
<dbReference type="GO" id="GO:0000166">
    <property type="term" value="F:nucleotide binding"/>
    <property type="evidence" value="ECO:0007669"/>
    <property type="project" value="InterPro"/>
</dbReference>
<evidence type="ECO:0000313" key="3">
    <source>
        <dbReference type="EMBL" id="SFJ92527.1"/>
    </source>
</evidence>
<dbReference type="SUPFAM" id="SSF55347">
    <property type="entry name" value="Glyceraldehyde-3-phosphate dehydrogenase-like, C-terminal domain"/>
    <property type="match status" value="1"/>
</dbReference>
<feature type="domain" description="Gfo/Idh/MocA-like oxidoreductase N-terminal" evidence="1">
    <location>
        <begin position="8"/>
        <end position="125"/>
    </location>
</feature>
<dbReference type="Pfam" id="PF22725">
    <property type="entry name" value="GFO_IDH_MocA_C3"/>
    <property type="match status" value="1"/>
</dbReference>
<dbReference type="RefSeq" id="WP_066598749.1">
    <property type="nucleotide sequence ID" value="NZ_FORY01000014.1"/>
</dbReference>